<evidence type="ECO:0000256" key="6">
    <source>
        <dbReference type="ARBA" id="ARBA00023231"/>
    </source>
</evidence>
<evidence type="ECO:0000313" key="14">
    <source>
        <dbReference type="Proteomes" id="UP000509513"/>
    </source>
</evidence>
<dbReference type="Gene3D" id="3.90.1010.10">
    <property type="match status" value="1"/>
</dbReference>
<dbReference type="EMBL" id="CP054051">
    <property type="protein sequence ID" value="QKJ27591.1"/>
    <property type="molecule type" value="Genomic_DNA"/>
</dbReference>
<evidence type="ECO:0000256" key="3">
    <source>
        <dbReference type="ARBA" id="ARBA00022723"/>
    </source>
</evidence>
<dbReference type="RefSeq" id="WP_024775950.1">
    <property type="nucleotide sequence ID" value="NZ_CP043857.1"/>
</dbReference>
<comment type="cofactor">
    <cofactor evidence="7">
        <name>[2Fe-2S] cluster</name>
        <dbReference type="ChEBI" id="CHEBI:190135"/>
    </cofactor>
</comment>
<feature type="domain" description="BFD-like [2Fe-2S]-binding" evidence="10">
    <location>
        <begin position="150"/>
        <end position="192"/>
    </location>
</feature>
<evidence type="ECO:0000256" key="4">
    <source>
        <dbReference type="ARBA" id="ARBA00023004"/>
    </source>
</evidence>
<evidence type="ECO:0000313" key="13">
    <source>
        <dbReference type="Proteomes" id="UP000305417"/>
    </source>
</evidence>
<dbReference type="PANTHER" id="PTHR10093">
    <property type="entry name" value="IRON-SULFUR CLUSTER ASSEMBLY ENZYME NIFU HOMOLOG"/>
    <property type="match status" value="1"/>
</dbReference>
<dbReference type="OrthoDB" id="9808097at2"/>
<evidence type="ECO:0000259" key="10">
    <source>
        <dbReference type="Pfam" id="PF04324"/>
    </source>
</evidence>
<dbReference type="Pfam" id="PF01592">
    <property type="entry name" value="NifU_N"/>
    <property type="match status" value="1"/>
</dbReference>
<dbReference type="Gene3D" id="1.10.10.1100">
    <property type="entry name" value="BFD-like [2Fe-2S]-binding domain"/>
    <property type="match status" value="1"/>
</dbReference>
<keyword evidence="3" id="KW-0479">Metal-binding</keyword>
<keyword evidence="13" id="KW-1185">Reference proteome</keyword>
<dbReference type="GO" id="GO:0051537">
    <property type="term" value="F:2 iron, 2 sulfur cluster binding"/>
    <property type="evidence" value="ECO:0007669"/>
    <property type="project" value="UniProtKB-KW"/>
</dbReference>
<keyword evidence="6" id="KW-0535">Nitrogen fixation</keyword>
<dbReference type="GO" id="GO:0016226">
    <property type="term" value="P:iron-sulfur cluster assembly"/>
    <property type="evidence" value="ECO:0007669"/>
    <property type="project" value="InterPro"/>
</dbReference>
<protein>
    <recommendedName>
        <fullName evidence="1">Nitrogen fixation protein NifU</fullName>
    </recommendedName>
</protein>
<dbReference type="EMBL" id="VBUC01000006">
    <property type="protein sequence ID" value="TLT00630.1"/>
    <property type="molecule type" value="Genomic_DNA"/>
</dbReference>
<proteinExistence type="predicted"/>
<evidence type="ECO:0000256" key="5">
    <source>
        <dbReference type="ARBA" id="ARBA00023014"/>
    </source>
</evidence>
<dbReference type="SUPFAM" id="SSF117916">
    <property type="entry name" value="Fe-S cluster assembly (FSCA) domain-like"/>
    <property type="match status" value="1"/>
</dbReference>
<organism evidence="11 14">
    <name type="scientific">Aliarcobacter cibarius</name>
    <dbReference type="NCBI Taxonomy" id="255507"/>
    <lineage>
        <taxon>Bacteria</taxon>
        <taxon>Pseudomonadati</taxon>
        <taxon>Campylobacterota</taxon>
        <taxon>Epsilonproteobacteria</taxon>
        <taxon>Campylobacterales</taxon>
        <taxon>Arcobacteraceae</taxon>
        <taxon>Aliarcobacter</taxon>
    </lineage>
</organism>
<evidence type="ECO:0000259" key="9">
    <source>
        <dbReference type="Pfam" id="PF01592"/>
    </source>
</evidence>
<gene>
    <name evidence="11" type="primary">iscU</name>
    <name evidence="11" type="ORF">ACBT_1694</name>
    <name evidence="12" type="ORF">FE247_03560</name>
</gene>
<sequence length="313" mass="35495">MEQKEVNYSKKIEDRINDPKNIGEISRSEARDLGCRLVVADFETNGADTIRMYWAVNKDNIIVRAKFKSFTGGLLLALNDMMTELCIFKSVEKVANLFKTDVEFALRDEPQIPALGITELHEKFTNFVVLKKAALNSEKRDMNDFEDDYIVCECARVTLKNVKDAIKEFSITTVEEIGNITKAGIFCKSCIKEGGLEPKEIYLVDILEQTLEEIKEANKEEPSYINSTFSNMIKEQKIELIEDVLDEDIRPMLIMDGGNMEILDIVESAPHYDLYIRYLGACSGCSAGSMGTLYAIESILQRKIDENIRVLPI</sequence>
<dbReference type="Pfam" id="PF01106">
    <property type="entry name" value="NifU"/>
    <property type="match status" value="1"/>
</dbReference>
<dbReference type="InterPro" id="IPR041854">
    <property type="entry name" value="BFD-like_2Fe2S-bd_dom_sf"/>
</dbReference>
<dbReference type="InterPro" id="IPR034904">
    <property type="entry name" value="FSCA_dom_sf"/>
</dbReference>
<dbReference type="AlphaFoldDB" id="A0A5J6RI34"/>
<accession>A0A5J6RI34</accession>
<evidence type="ECO:0000259" key="8">
    <source>
        <dbReference type="Pfam" id="PF01106"/>
    </source>
</evidence>
<evidence type="ECO:0000313" key="12">
    <source>
        <dbReference type="EMBL" id="TLT00630.1"/>
    </source>
</evidence>
<dbReference type="Proteomes" id="UP000509513">
    <property type="component" value="Chromosome"/>
</dbReference>
<dbReference type="InterPro" id="IPR001075">
    <property type="entry name" value="NIF_FeS_clus_asmbl_NifU_C"/>
</dbReference>
<dbReference type="GO" id="GO:0005506">
    <property type="term" value="F:iron ion binding"/>
    <property type="evidence" value="ECO:0007669"/>
    <property type="project" value="InterPro"/>
</dbReference>
<dbReference type="Pfam" id="PF04324">
    <property type="entry name" value="Fer2_BFD"/>
    <property type="match status" value="1"/>
</dbReference>
<reference evidence="12 13" key="1">
    <citation type="submission" date="2019-05" db="EMBL/GenBank/DDBJ databases">
        <title>Arcobacter cibarius and Arcobacter thereius providing challenges in identification an antibiotic susceptibility and Quinolone resistance.</title>
        <authorList>
            <person name="Busch A."/>
            <person name="Hanel I."/>
            <person name="Hotzel H."/>
            <person name="Tomaso H."/>
        </authorList>
    </citation>
    <scope>NUCLEOTIDE SEQUENCE [LARGE SCALE GENOMIC DNA]</scope>
    <source>
        <strain evidence="12 13">16CS0831-2</strain>
    </source>
</reference>
<name>A0A5J6RI34_9BACT</name>
<evidence type="ECO:0000256" key="2">
    <source>
        <dbReference type="ARBA" id="ARBA00022714"/>
    </source>
</evidence>
<dbReference type="STRING" id="1442598.GCA_000522465_01877"/>
<dbReference type="Gene3D" id="3.30.300.130">
    <property type="entry name" value="Fe-S cluster assembly (FSCA)"/>
    <property type="match status" value="1"/>
</dbReference>
<dbReference type="InterPro" id="IPR007419">
    <property type="entry name" value="BFD-like_2Fe2S-bd_dom"/>
</dbReference>
<feature type="domain" description="NIF system FeS cluster assembly NifU C-terminal" evidence="8">
    <location>
        <begin position="241"/>
        <end position="310"/>
    </location>
</feature>
<keyword evidence="5" id="KW-0411">Iron-sulfur</keyword>
<evidence type="ECO:0000256" key="1">
    <source>
        <dbReference type="ARBA" id="ARBA00015278"/>
    </source>
</evidence>
<dbReference type="KEGG" id="acib:ACBT_1694"/>
<evidence type="ECO:0000256" key="7">
    <source>
        <dbReference type="ARBA" id="ARBA00034078"/>
    </source>
</evidence>
<reference evidence="11 14" key="2">
    <citation type="submission" date="2020-05" db="EMBL/GenBank/DDBJ databases">
        <title>Complete genome sequencing of Campylobacter and Arcobacter type strains.</title>
        <authorList>
            <person name="Miller W.G."/>
            <person name="Yee E."/>
        </authorList>
    </citation>
    <scope>NUCLEOTIDE SEQUENCE [LARGE SCALE GENOMIC DNA]</scope>
    <source>
        <strain evidence="11 14">LMG 21996</strain>
    </source>
</reference>
<evidence type="ECO:0000313" key="11">
    <source>
        <dbReference type="EMBL" id="QKJ27591.1"/>
    </source>
</evidence>
<keyword evidence="4" id="KW-0408">Iron</keyword>
<dbReference type="InterPro" id="IPR002871">
    <property type="entry name" value="NIF_FeS_clus_asmbl_NifU_N"/>
</dbReference>
<dbReference type="SUPFAM" id="SSF82649">
    <property type="entry name" value="SufE/NifU"/>
    <property type="match status" value="1"/>
</dbReference>
<dbReference type="Proteomes" id="UP000305417">
    <property type="component" value="Unassembled WGS sequence"/>
</dbReference>
<keyword evidence="2" id="KW-0001">2Fe-2S</keyword>
<feature type="domain" description="NIF system FeS cluster assembly NifU N-terminal" evidence="9">
    <location>
        <begin position="8"/>
        <end position="133"/>
    </location>
</feature>